<accession>A0ABS0QZH7</accession>
<dbReference type="EMBL" id="JACFSA010000001">
    <property type="protein sequence ID" value="MBI0143564.1"/>
    <property type="molecule type" value="Genomic_DNA"/>
</dbReference>
<sequence length="293" mass="31331">MQTQPVPEHQGWASRRPTILARRMRAGIAVLLLAVTISGCAPSAVHVSQHDPDNLRPTACEQAWTRARQSERLQKEQADTRAQAWVQAARECPARLDAATVHAAQALAASQGGQASRQTATLRLVQAAQRLDPLAKALPVELADQAIKGEDRSGFELSVLAARRTDAAWMLTLADAHTAAAQILVGHAKHDPRQGVYPTTDLLAHPDECTDPANGIQTPTPALIEMDTARTLLAVGRKLNGSSGTIRTDASQNAKSHQQATSALVDMIVAHMSMAMNLGYPATSSTLLQTPKH</sequence>
<name>A0ABS0QZH7_9BIFI</name>
<dbReference type="RefSeq" id="WP_198205643.1">
    <property type="nucleotide sequence ID" value="NZ_JACFSA010000001.1"/>
</dbReference>
<evidence type="ECO:0000313" key="2">
    <source>
        <dbReference type="Proteomes" id="UP000700855"/>
    </source>
</evidence>
<protein>
    <recommendedName>
        <fullName evidence="3">DUF4439 domain-containing protein</fullName>
    </recommendedName>
</protein>
<evidence type="ECO:0000313" key="1">
    <source>
        <dbReference type="EMBL" id="MBI0143564.1"/>
    </source>
</evidence>
<keyword evidence="2" id="KW-1185">Reference proteome</keyword>
<reference evidence="1 2" key="1">
    <citation type="submission" date="2020-07" db="EMBL/GenBank/DDBJ databases">
        <title>Isolated bacteria genomes of Apis mellifera.</title>
        <authorList>
            <person name="Wu J."/>
            <person name="Zheng H."/>
        </authorList>
    </citation>
    <scope>NUCLEOTIDE SEQUENCE [LARGE SCALE GENOMIC DNA]</scope>
    <source>
        <strain evidence="1 2">W8116</strain>
    </source>
</reference>
<gene>
    <name evidence="1" type="ORF">H3U98_02025</name>
</gene>
<organism evidence="1 2">
    <name type="scientific">Bifidobacterium choladohabitans</name>
    <dbReference type="NCBI Taxonomy" id="2750947"/>
    <lineage>
        <taxon>Bacteria</taxon>
        <taxon>Bacillati</taxon>
        <taxon>Actinomycetota</taxon>
        <taxon>Actinomycetes</taxon>
        <taxon>Bifidobacteriales</taxon>
        <taxon>Bifidobacteriaceae</taxon>
        <taxon>Bifidobacterium</taxon>
    </lineage>
</organism>
<proteinExistence type="predicted"/>
<dbReference type="Proteomes" id="UP000700855">
    <property type="component" value="Unassembled WGS sequence"/>
</dbReference>
<evidence type="ECO:0008006" key="3">
    <source>
        <dbReference type="Google" id="ProtNLM"/>
    </source>
</evidence>
<comment type="caution">
    <text evidence="1">The sequence shown here is derived from an EMBL/GenBank/DDBJ whole genome shotgun (WGS) entry which is preliminary data.</text>
</comment>